<evidence type="ECO:0000256" key="3">
    <source>
        <dbReference type="ARBA" id="ARBA00022630"/>
    </source>
</evidence>
<dbReference type="SUPFAM" id="SSF51905">
    <property type="entry name" value="FAD/NAD(P)-binding domain"/>
    <property type="match status" value="1"/>
</dbReference>
<dbReference type="Pfam" id="PF07992">
    <property type="entry name" value="Pyr_redox_2"/>
    <property type="match status" value="1"/>
</dbReference>
<organism evidence="9 10">
    <name type="scientific">Halovenus rubra</name>
    <dbReference type="NCBI Taxonomy" id="869890"/>
    <lineage>
        <taxon>Archaea</taxon>
        <taxon>Methanobacteriati</taxon>
        <taxon>Methanobacteriota</taxon>
        <taxon>Stenosarchaea group</taxon>
        <taxon>Halobacteria</taxon>
        <taxon>Halobacteriales</taxon>
        <taxon>Haloarculaceae</taxon>
        <taxon>Halovenus</taxon>
    </lineage>
</organism>
<reference evidence="9 10" key="1">
    <citation type="journal article" date="2014" name="Int. J. Syst. Evol. Microbiol.">
        <title>Complete genome sequence of Corynebacterium casei LMG S-19264T (=DSM 44701T), isolated from a smear-ripened cheese.</title>
        <authorList>
            <consortium name="US DOE Joint Genome Institute (JGI-PGF)"/>
            <person name="Walter F."/>
            <person name="Albersmeier A."/>
            <person name="Kalinowski J."/>
            <person name="Ruckert C."/>
        </authorList>
    </citation>
    <scope>NUCLEOTIDE SEQUENCE [LARGE SCALE GENOMIC DNA]</scope>
    <source>
        <strain evidence="9 10">CGMCC 4.7215</strain>
    </source>
</reference>
<dbReference type="EMBL" id="JBHSZQ010000002">
    <property type="protein sequence ID" value="MFC7124812.1"/>
    <property type="molecule type" value="Genomic_DNA"/>
</dbReference>
<dbReference type="EC" id="1.-.-.-" evidence="9"/>
<dbReference type="InterPro" id="IPR050151">
    <property type="entry name" value="Class-I_Pyr_Nuc-Dis_Oxidored"/>
</dbReference>
<dbReference type="PIRSF" id="PIRSF000350">
    <property type="entry name" value="Mercury_reductase_MerA"/>
    <property type="match status" value="1"/>
</dbReference>
<evidence type="ECO:0000259" key="7">
    <source>
        <dbReference type="Pfam" id="PF02852"/>
    </source>
</evidence>
<keyword evidence="3" id="KW-0285">Flavoprotein</keyword>
<dbReference type="PRINTS" id="PR00411">
    <property type="entry name" value="PNDRDTASEI"/>
</dbReference>
<accession>A0ABD5X478</accession>
<dbReference type="InterPro" id="IPR004099">
    <property type="entry name" value="Pyr_nucl-diS_OxRdtase_dimer"/>
</dbReference>
<name>A0ABD5X478_9EURY</name>
<dbReference type="InterPro" id="IPR036188">
    <property type="entry name" value="FAD/NAD-bd_sf"/>
</dbReference>
<comment type="cofactor">
    <cofactor evidence="1">
        <name>FAD</name>
        <dbReference type="ChEBI" id="CHEBI:57692"/>
    </cofactor>
</comment>
<comment type="similarity">
    <text evidence="2">Belongs to the class-I pyridine nucleotide-disulfide oxidoreductase family.</text>
</comment>
<dbReference type="Gene3D" id="3.50.50.60">
    <property type="entry name" value="FAD/NAD(P)-binding domain"/>
    <property type="match status" value="2"/>
</dbReference>
<evidence type="ECO:0000313" key="9">
    <source>
        <dbReference type="EMBL" id="MFC7124812.1"/>
    </source>
</evidence>
<comment type="caution">
    <text evidence="9">The sequence shown here is derived from an EMBL/GenBank/DDBJ whole genome shotgun (WGS) entry which is preliminary data.</text>
</comment>
<gene>
    <name evidence="9" type="ORF">ACFQJ7_01995</name>
</gene>
<keyword evidence="6" id="KW-0520">NAD</keyword>
<dbReference type="PANTHER" id="PTHR22912:SF217">
    <property type="entry name" value="DIHYDROLIPOYL DEHYDROGENASE"/>
    <property type="match status" value="1"/>
</dbReference>
<dbReference type="Proteomes" id="UP001596414">
    <property type="component" value="Unassembled WGS sequence"/>
</dbReference>
<dbReference type="PANTHER" id="PTHR22912">
    <property type="entry name" value="DISULFIDE OXIDOREDUCTASE"/>
    <property type="match status" value="1"/>
</dbReference>
<dbReference type="PRINTS" id="PR00368">
    <property type="entry name" value="FADPNR"/>
</dbReference>
<protein>
    <submittedName>
        <fullName evidence="9">Dihydrolipoyl dehydrogenase family protein</fullName>
        <ecNumber evidence="9">1.-.-.-</ecNumber>
    </submittedName>
</protein>
<dbReference type="Gene3D" id="3.30.390.30">
    <property type="match status" value="1"/>
</dbReference>
<feature type="domain" description="Pyridine nucleotide-disulphide oxidoreductase dimerisation" evidence="7">
    <location>
        <begin position="340"/>
        <end position="447"/>
    </location>
</feature>
<dbReference type="FunFam" id="3.30.390.30:FF:000001">
    <property type="entry name" value="Dihydrolipoyl dehydrogenase"/>
    <property type="match status" value="1"/>
</dbReference>
<evidence type="ECO:0000259" key="8">
    <source>
        <dbReference type="Pfam" id="PF07992"/>
    </source>
</evidence>
<proteinExistence type="inferred from homology"/>
<keyword evidence="5 9" id="KW-0560">Oxidoreductase</keyword>
<dbReference type="InterPro" id="IPR023753">
    <property type="entry name" value="FAD/NAD-binding_dom"/>
</dbReference>
<sequence length="454" mass="48554">MSHHDVLVVGGGTGNNVAAAAADAGLDTALVEKGPLGGTCLNRGCNPSKMLIQAATAANHVREAEKFHLDASLDGIEYADIIDDMDETLSALADGMNDSYQEKENLTMYRDTAVFVDERTIEVDGERVSGDKVVVAAGSRPLVPPIDGLDDVDFLTSAEALYLRDQPESLVIMGGGYIAVELGYFFESLGTDVTIVEMMDTLVPREDEAISETFTEVASKRHDVYTGHRATAVDSDGDGVAVRTETEAGEMTTLTGDELLVALGRRPNTDTLDVAAAGIETDDNGFIVTDDRLETSAENVWAQGDIADNAMFKHSGDYETQVTIENVVNGGNRTADFDAMPHAIFTEPQMAGVGKTEQQLREDGTEYVVGRQSLPDTPMGRAKKLDEGFVKVLAAPDGEILGCHMLGYEASTMIHEVVVAMRSAGGTVGDVTNIIHAHPTLNKAVQYAFEDIED</sequence>
<evidence type="ECO:0000256" key="5">
    <source>
        <dbReference type="ARBA" id="ARBA00023002"/>
    </source>
</evidence>
<evidence type="ECO:0000256" key="1">
    <source>
        <dbReference type="ARBA" id="ARBA00001974"/>
    </source>
</evidence>
<keyword evidence="4" id="KW-0274">FAD</keyword>
<dbReference type="RefSeq" id="WP_267638409.1">
    <property type="nucleotide sequence ID" value="NZ_JAODIY010000013.1"/>
</dbReference>
<dbReference type="GO" id="GO:0016491">
    <property type="term" value="F:oxidoreductase activity"/>
    <property type="evidence" value="ECO:0007669"/>
    <property type="project" value="UniProtKB-KW"/>
</dbReference>
<evidence type="ECO:0000313" key="10">
    <source>
        <dbReference type="Proteomes" id="UP001596414"/>
    </source>
</evidence>
<dbReference type="Pfam" id="PF02852">
    <property type="entry name" value="Pyr_redox_dim"/>
    <property type="match status" value="1"/>
</dbReference>
<dbReference type="AlphaFoldDB" id="A0ABD5X478"/>
<dbReference type="InterPro" id="IPR016156">
    <property type="entry name" value="FAD/NAD-linked_Rdtase_dimer_sf"/>
</dbReference>
<dbReference type="SUPFAM" id="SSF55424">
    <property type="entry name" value="FAD/NAD-linked reductases, dimerisation (C-terminal) domain"/>
    <property type="match status" value="1"/>
</dbReference>
<dbReference type="NCBIfam" id="NF004946">
    <property type="entry name" value="PRK06292.2-4"/>
    <property type="match status" value="1"/>
</dbReference>
<evidence type="ECO:0000256" key="6">
    <source>
        <dbReference type="ARBA" id="ARBA00023027"/>
    </source>
</evidence>
<feature type="domain" description="FAD/NAD(P)-binding" evidence="8">
    <location>
        <begin position="4"/>
        <end position="315"/>
    </location>
</feature>
<evidence type="ECO:0000256" key="4">
    <source>
        <dbReference type="ARBA" id="ARBA00022827"/>
    </source>
</evidence>
<evidence type="ECO:0000256" key="2">
    <source>
        <dbReference type="ARBA" id="ARBA00007532"/>
    </source>
</evidence>
<dbReference type="InterPro" id="IPR001100">
    <property type="entry name" value="Pyr_nuc-diS_OxRdtase"/>
</dbReference>